<dbReference type="AlphaFoldDB" id="A0A1H9AYF6"/>
<dbReference type="Proteomes" id="UP000182360">
    <property type="component" value="Unassembled WGS sequence"/>
</dbReference>
<name>A0A1H9AYF6_9SPIR</name>
<accession>A0A1H9AYF6</accession>
<evidence type="ECO:0000313" key="1">
    <source>
        <dbReference type="EMBL" id="SEP81822.1"/>
    </source>
</evidence>
<evidence type="ECO:0000313" key="2">
    <source>
        <dbReference type="Proteomes" id="UP000182360"/>
    </source>
</evidence>
<sequence length="87" mass="10565">MKDLPTWSDLNKGVRKMTDKEFDYCEEMEKRKHDEKVRELEAQIEKMKNWCNCKNYQQCLIELAEQGKGMKPSECCRNCKKWEIKEK</sequence>
<reference evidence="1 2" key="1">
    <citation type="submission" date="2016-10" db="EMBL/GenBank/DDBJ databases">
        <authorList>
            <person name="de Groot N.N."/>
        </authorList>
    </citation>
    <scope>NUCLEOTIDE SEQUENCE [LARGE SCALE GENOMIC DNA]</scope>
    <source>
        <strain evidence="1 2">B25</strain>
    </source>
</reference>
<gene>
    <name evidence="1" type="ORF">SAMN04487977_101517</name>
</gene>
<protein>
    <submittedName>
        <fullName evidence="1">Uncharacterized protein</fullName>
    </submittedName>
</protein>
<keyword evidence="2" id="KW-1185">Reference proteome</keyword>
<organism evidence="1 2">
    <name type="scientific">Treponema bryantii</name>
    <dbReference type="NCBI Taxonomy" id="163"/>
    <lineage>
        <taxon>Bacteria</taxon>
        <taxon>Pseudomonadati</taxon>
        <taxon>Spirochaetota</taxon>
        <taxon>Spirochaetia</taxon>
        <taxon>Spirochaetales</taxon>
        <taxon>Treponemataceae</taxon>
        <taxon>Treponema</taxon>
    </lineage>
</organism>
<proteinExistence type="predicted"/>
<dbReference type="RefSeq" id="WP_074640607.1">
    <property type="nucleotide sequence ID" value="NZ_FOFU01000001.1"/>
</dbReference>
<dbReference type="EMBL" id="FOFU01000001">
    <property type="protein sequence ID" value="SEP81822.1"/>
    <property type="molecule type" value="Genomic_DNA"/>
</dbReference>